<dbReference type="SMART" id="SM00181">
    <property type="entry name" value="EGF"/>
    <property type="match status" value="10"/>
</dbReference>
<dbReference type="SUPFAM" id="SSF57196">
    <property type="entry name" value="EGF/Laminin"/>
    <property type="match status" value="4"/>
</dbReference>
<dbReference type="SMART" id="SM00179">
    <property type="entry name" value="EGF_CA"/>
    <property type="match status" value="7"/>
</dbReference>
<evidence type="ECO:0000256" key="18">
    <source>
        <dbReference type="SAM" id="Phobius"/>
    </source>
</evidence>
<dbReference type="InterPro" id="IPR018097">
    <property type="entry name" value="EGF_Ca-bd_CS"/>
</dbReference>
<dbReference type="SUPFAM" id="SSF57184">
    <property type="entry name" value="Growth factor receptor domain"/>
    <property type="match status" value="1"/>
</dbReference>
<dbReference type="PROSITE" id="PS01187">
    <property type="entry name" value="EGF_CA"/>
    <property type="match status" value="2"/>
</dbReference>
<feature type="domain" description="EGF-like" evidence="19">
    <location>
        <begin position="323"/>
        <end position="361"/>
    </location>
</feature>
<dbReference type="GO" id="GO:0000902">
    <property type="term" value="P:cell morphogenesis"/>
    <property type="evidence" value="ECO:0007669"/>
    <property type="project" value="UniProtKB-ARBA"/>
</dbReference>
<dbReference type="GO" id="GO:0016330">
    <property type="term" value="P:second mitotic wave involved in compound eye morphogenesis"/>
    <property type="evidence" value="ECO:0007669"/>
    <property type="project" value="UniProtKB-ARBA"/>
</dbReference>
<dbReference type="GO" id="GO:0050769">
    <property type="term" value="P:positive regulation of neurogenesis"/>
    <property type="evidence" value="ECO:0007669"/>
    <property type="project" value="UniProtKB-ARBA"/>
</dbReference>
<feature type="domain" description="EGF-like" evidence="19">
    <location>
        <begin position="439"/>
        <end position="475"/>
    </location>
</feature>
<keyword evidence="5 15" id="KW-0245">EGF-like domain</keyword>
<dbReference type="Pfam" id="PF01414">
    <property type="entry name" value="DSL"/>
    <property type="match status" value="1"/>
</dbReference>
<dbReference type="InterPro" id="IPR051022">
    <property type="entry name" value="Notch_Cell-Fate_Det"/>
</dbReference>
<dbReference type="GO" id="GO:0005576">
    <property type="term" value="C:extracellular region"/>
    <property type="evidence" value="ECO:0007669"/>
    <property type="project" value="UniProtKB-SubCell"/>
</dbReference>
<evidence type="ECO:0000256" key="7">
    <source>
        <dbReference type="ARBA" id="ARBA00022729"/>
    </source>
</evidence>
<dbReference type="PROSITE" id="PS51051">
    <property type="entry name" value="DSL"/>
    <property type="match status" value="1"/>
</dbReference>
<evidence type="ECO:0000256" key="11">
    <source>
        <dbReference type="ARBA" id="ARBA00022989"/>
    </source>
</evidence>
<feature type="disulfide bond" evidence="15">
    <location>
        <begin position="503"/>
        <end position="512"/>
    </location>
</feature>
<dbReference type="GO" id="GO:0046331">
    <property type="term" value="P:lateral inhibition"/>
    <property type="evidence" value="ECO:0007669"/>
    <property type="project" value="UniProtKB-ARBA"/>
</dbReference>
<dbReference type="GO" id="GO:0042063">
    <property type="term" value="P:gliogenesis"/>
    <property type="evidence" value="ECO:0007669"/>
    <property type="project" value="UniProtKB-ARBA"/>
</dbReference>
<evidence type="ECO:0000256" key="14">
    <source>
        <dbReference type="ARBA" id="ARBA00023180"/>
    </source>
</evidence>
<evidence type="ECO:0000256" key="10">
    <source>
        <dbReference type="ARBA" id="ARBA00022843"/>
    </source>
</evidence>
<dbReference type="FunFam" id="2.10.25.10:FF:000018">
    <property type="entry name" value="Delta-like 1"/>
    <property type="match status" value="1"/>
</dbReference>
<evidence type="ECO:0000256" key="6">
    <source>
        <dbReference type="ARBA" id="ARBA00022692"/>
    </source>
</evidence>
<dbReference type="Pfam" id="PF07657">
    <property type="entry name" value="MNNL"/>
    <property type="match status" value="1"/>
</dbReference>
<name>A0AA88LCK8_ARTSF</name>
<dbReference type="FunFam" id="2.10.25.10:FF:000064">
    <property type="entry name" value="Delta-like protein"/>
    <property type="match status" value="1"/>
</dbReference>
<dbReference type="InterPro" id="IPR013032">
    <property type="entry name" value="EGF-like_CS"/>
</dbReference>
<evidence type="ECO:0000256" key="17">
    <source>
        <dbReference type="RuleBase" id="RU280815"/>
    </source>
</evidence>
<evidence type="ECO:0000256" key="13">
    <source>
        <dbReference type="ARBA" id="ARBA00023157"/>
    </source>
</evidence>
<dbReference type="InterPro" id="IPR001774">
    <property type="entry name" value="DSL"/>
</dbReference>
<dbReference type="FunFam" id="2.10.25.140:FF:000001">
    <property type="entry name" value="Delta-like protein"/>
    <property type="match status" value="1"/>
</dbReference>
<dbReference type="GO" id="GO:0048666">
    <property type="term" value="P:neuron development"/>
    <property type="evidence" value="ECO:0007669"/>
    <property type="project" value="UniProtKB-ARBA"/>
</dbReference>
<dbReference type="Gene3D" id="2.10.25.10">
    <property type="entry name" value="Laminin"/>
    <property type="match status" value="8"/>
</dbReference>
<evidence type="ECO:0000256" key="15">
    <source>
        <dbReference type="PROSITE-ProRule" id="PRU00076"/>
    </source>
</evidence>
<evidence type="ECO:0000256" key="2">
    <source>
        <dbReference type="ARBA" id="ARBA00004613"/>
    </source>
</evidence>
<comment type="caution">
    <text evidence="21">The sequence shown here is derived from an EMBL/GenBank/DDBJ whole genome shotgun (WGS) entry which is preliminary data.</text>
</comment>
<gene>
    <name evidence="21" type="ORF">QYM36_006813</name>
</gene>
<comment type="function">
    <text evidence="17">Putative Notch ligand involved in the mediation of Notch signaling.</text>
</comment>
<feature type="domain" description="EGF-like" evidence="19">
    <location>
        <begin position="401"/>
        <end position="437"/>
    </location>
</feature>
<dbReference type="GO" id="GO:0048056">
    <property type="term" value="P:R3/R4 cell differentiation"/>
    <property type="evidence" value="ECO:0007669"/>
    <property type="project" value="UniProtKB-ARBA"/>
</dbReference>
<feature type="disulfide bond" evidence="15">
    <location>
        <begin position="427"/>
        <end position="436"/>
    </location>
</feature>
<dbReference type="Gene3D" id="2.10.25.140">
    <property type="match status" value="1"/>
</dbReference>
<dbReference type="InterPro" id="IPR000152">
    <property type="entry name" value="EGF-type_Asp/Asn_hydroxyl_site"/>
</dbReference>
<evidence type="ECO:0000256" key="16">
    <source>
        <dbReference type="PROSITE-ProRule" id="PRU00377"/>
    </source>
</evidence>
<keyword evidence="7 17" id="KW-0732">Signal</keyword>
<dbReference type="GO" id="GO:0030718">
    <property type="term" value="P:germ-line stem cell population maintenance"/>
    <property type="evidence" value="ECO:0007669"/>
    <property type="project" value="UniProtKB-ARBA"/>
</dbReference>
<feature type="disulfide bond" evidence="16">
    <location>
        <begin position="247"/>
        <end position="256"/>
    </location>
</feature>
<evidence type="ECO:0000256" key="12">
    <source>
        <dbReference type="ARBA" id="ARBA00023136"/>
    </source>
</evidence>
<evidence type="ECO:0000313" key="21">
    <source>
        <dbReference type="EMBL" id="KAK2716460.1"/>
    </source>
</evidence>
<comment type="subcellular location">
    <subcellularLocation>
        <location evidence="1 17">Membrane</location>
        <topology evidence="1 17">Single-pass type I membrane protein</topology>
    </subcellularLocation>
    <subcellularLocation>
        <location evidence="2">Secreted</location>
    </subcellularLocation>
</comment>
<feature type="domain" description="EGF-like" evidence="19">
    <location>
        <begin position="515"/>
        <end position="551"/>
    </location>
</feature>
<keyword evidence="11 17" id="KW-1133">Transmembrane helix</keyword>
<dbReference type="CDD" id="cd00054">
    <property type="entry name" value="EGF_CA"/>
    <property type="match status" value="7"/>
</dbReference>
<dbReference type="GO" id="GO:0007219">
    <property type="term" value="P:Notch signaling pathway"/>
    <property type="evidence" value="ECO:0007669"/>
    <property type="project" value="InterPro"/>
</dbReference>
<evidence type="ECO:0000259" key="20">
    <source>
        <dbReference type="PROSITE" id="PS51051"/>
    </source>
</evidence>
<feature type="disulfide bond" evidence="15">
    <location>
        <begin position="389"/>
        <end position="398"/>
    </location>
</feature>
<keyword evidence="14" id="KW-0325">Glycoprotein</keyword>
<dbReference type="SMART" id="SM00051">
    <property type="entry name" value="DSL"/>
    <property type="match status" value="1"/>
</dbReference>
<feature type="disulfide bond" evidence="16">
    <location>
        <begin position="214"/>
        <end position="223"/>
    </location>
</feature>
<dbReference type="PANTHER" id="PTHR24049">
    <property type="entry name" value="CRUMBS FAMILY MEMBER"/>
    <property type="match status" value="1"/>
</dbReference>
<dbReference type="Pfam" id="PF12661">
    <property type="entry name" value="hEGF"/>
    <property type="match status" value="1"/>
</dbReference>
<feature type="domain" description="EGF-like" evidence="19">
    <location>
        <begin position="363"/>
        <end position="399"/>
    </location>
</feature>
<keyword evidence="22" id="KW-1185">Reference proteome</keyword>
<dbReference type="InterPro" id="IPR009030">
    <property type="entry name" value="Growth_fac_rcpt_cys_sf"/>
</dbReference>
<keyword evidence="9" id="KW-0221">Differentiation</keyword>
<evidence type="ECO:0000256" key="5">
    <source>
        <dbReference type="ARBA" id="ARBA00022536"/>
    </source>
</evidence>
<keyword evidence="4" id="KW-0964">Secreted</keyword>
<dbReference type="AlphaFoldDB" id="A0AA88LCK8"/>
<dbReference type="FunFam" id="2.10.25.10:FF:000012">
    <property type="entry name" value="Delta-like protein"/>
    <property type="match status" value="1"/>
</dbReference>
<keyword evidence="8 17" id="KW-0677">Repeat</keyword>
<dbReference type="PROSITE" id="PS50026">
    <property type="entry name" value="EGF_3"/>
    <property type="match status" value="8"/>
</dbReference>
<dbReference type="FunFam" id="2.10.25.10:FF:000004">
    <property type="entry name" value="Neurogenic locus notch 1"/>
    <property type="match status" value="1"/>
</dbReference>
<dbReference type="InterPro" id="IPR011651">
    <property type="entry name" value="Notch_ligand_N"/>
</dbReference>
<dbReference type="GO" id="GO:0009986">
    <property type="term" value="C:cell surface"/>
    <property type="evidence" value="ECO:0007669"/>
    <property type="project" value="UniProtKB-ARBA"/>
</dbReference>
<evidence type="ECO:0000256" key="4">
    <source>
        <dbReference type="ARBA" id="ARBA00022525"/>
    </source>
</evidence>
<feature type="domain" description="EGF-like" evidence="19">
    <location>
        <begin position="257"/>
        <end position="290"/>
    </location>
</feature>
<feature type="disulfide bond" evidence="15">
    <location>
        <begin position="351"/>
        <end position="360"/>
    </location>
</feature>
<organism evidence="21 22">
    <name type="scientific">Artemia franciscana</name>
    <name type="common">Brine shrimp</name>
    <name type="synonym">Artemia sanfranciscana</name>
    <dbReference type="NCBI Taxonomy" id="6661"/>
    <lineage>
        <taxon>Eukaryota</taxon>
        <taxon>Metazoa</taxon>
        <taxon>Ecdysozoa</taxon>
        <taxon>Arthropoda</taxon>
        <taxon>Crustacea</taxon>
        <taxon>Branchiopoda</taxon>
        <taxon>Anostraca</taxon>
        <taxon>Artemiidae</taxon>
        <taxon>Artemia</taxon>
    </lineage>
</organism>
<evidence type="ECO:0000256" key="9">
    <source>
        <dbReference type="ARBA" id="ARBA00022782"/>
    </source>
</evidence>
<evidence type="ECO:0000256" key="1">
    <source>
        <dbReference type="ARBA" id="ARBA00004479"/>
    </source>
</evidence>
<feature type="domain" description="EGF-like" evidence="19">
    <location>
        <begin position="477"/>
        <end position="513"/>
    </location>
</feature>
<dbReference type="InterPro" id="IPR001881">
    <property type="entry name" value="EGF-like_Ca-bd_dom"/>
</dbReference>
<proteinExistence type="predicted"/>
<keyword evidence="6 17" id="KW-0812">Transmembrane</keyword>
<dbReference type="FunFam" id="2.10.25.10:FF:000045">
    <property type="entry name" value="Slit guidance ligand 2"/>
    <property type="match status" value="1"/>
</dbReference>
<sequence length="794" mass="87470">MKKRGKESRRAVRDWLFYSAGCVGSPMAGAQLVSGEICLVDNESSSKEVESSGVFELRLKSFANELGRDTEGNCCKGTRTSSGVCSSSCQTKFRVCLKHYQQVIDYNSPCTFGDVITPVVGNNNIIFSDKSDSSDGYTNPIAFPFGFSWPGTFSLIVEAWHETSSNSPVATPEQGRRLIFRMATQRFLDIEDSWTEDREKVGHTALSYEYRVRCDEHYFGESCAIICRPRDDTFGHYRCSDQGDKICLPGWTGEYCTEAICLPGCHSEHGSCNDPNECLCKLGWQGKLCDQCIRYPGCLHGTCQQPWQCQCNEGWGGLFCNQDLNYCTNHKPCKNGGECANTGQGSYTCKCAEGYTGTDCEIIKDDCEHQPCLNGGLCKGSGTSVTCECPPGFHGRRCETFAQTCEDRPCLHGGTCLDTPDGYLCLCPPGFEGVNCGHQIDDCADNPCRNGGSCVDKVNGFKCICPSGYTGDLCETDVNDCKDNPCLNGGICIDMVNAYRCQCVPGFMGSLCQTNVDDCLTKPCANGGLCKDLVNDYMCTCKAGFTGKDCSIEINECLSAPCRNGGTCIDRVNEFICRCPLGFSGDVCERTPAGILGETDYLVKNVTQQSETNDSLSGSHIAVIATMSVLVPLLALISCAAIIATRRRRRRDQIKSDEEARRQNEQNVVHSISKKMDKCLEEHRIVNTLDFPKSKCVNAGEDFSKDQLYTLHRTRSQKIINTDHNKLSVHENKLDKDYISKDKSRSQQLDTRLSLSVDTSVYISDNVLKRPTTPVKNQTNPVYVLRDDVLASVV</sequence>
<evidence type="ECO:0000313" key="22">
    <source>
        <dbReference type="Proteomes" id="UP001187531"/>
    </source>
</evidence>
<dbReference type="PROSITE" id="PS00010">
    <property type="entry name" value="ASX_HYDROXYL"/>
    <property type="match status" value="5"/>
</dbReference>
<dbReference type="PROSITE" id="PS01186">
    <property type="entry name" value="EGF_2"/>
    <property type="match status" value="8"/>
</dbReference>
<dbReference type="GO" id="GO:0048018">
    <property type="term" value="F:receptor ligand activity"/>
    <property type="evidence" value="ECO:0007669"/>
    <property type="project" value="UniProtKB-ARBA"/>
</dbReference>
<dbReference type="Proteomes" id="UP001187531">
    <property type="component" value="Unassembled WGS sequence"/>
</dbReference>
<dbReference type="GO" id="GO:0043208">
    <property type="term" value="F:glycosphingolipid binding"/>
    <property type="evidence" value="ECO:0007669"/>
    <property type="project" value="UniProtKB-ARBA"/>
</dbReference>
<keyword evidence="12 17" id="KW-0472">Membrane</keyword>
<dbReference type="GO" id="GO:0005509">
    <property type="term" value="F:calcium ion binding"/>
    <property type="evidence" value="ECO:0007669"/>
    <property type="project" value="InterPro"/>
</dbReference>
<feature type="domain" description="DSL" evidence="20">
    <location>
        <begin position="212"/>
        <end position="256"/>
    </location>
</feature>
<dbReference type="Pfam" id="PF21700">
    <property type="entry name" value="EGF_DL_JAG"/>
    <property type="match status" value="1"/>
</dbReference>
<evidence type="ECO:0000256" key="3">
    <source>
        <dbReference type="ARBA" id="ARBA00022473"/>
    </source>
</evidence>
<dbReference type="PROSITE" id="PS00022">
    <property type="entry name" value="EGF_1"/>
    <property type="match status" value="9"/>
</dbReference>
<evidence type="ECO:0000259" key="19">
    <source>
        <dbReference type="PROSITE" id="PS50026"/>
    </source>
</evidence>
<feature type="disulfide bond" evidence="16">
    <location>
        <begin position="227"/>
        <end position="239"/>
    </location>
</feature>
<feature type="disulfide bond" evidence="15">
    <location>
        <begin position="280"/>
        <end position="289"/>
    </location>
</feature>
<feature type="disulfide bond" evidence="15">
    <location>
        <begin position="465"/>
        <end position="474"/>
    </location>
</feature>
<dbReference type="Gene3D" id="2.60.40.3510">
    <property type="match status" value="1"/>
</dbReference>
<keyword evidence="13 15" id="KW-1015">Disulfide bond</keyword>
<dbReference type="EMBL" id="JAVRJZ010000011">
    <property type="protein sequence ID" value="KAK2716460.1"/>
    <property type="molecule type" value="Genomic_DNA"/>
</dbReference>
<dbReference type="Pfam" id="PF00008">
    <property type="entry name" value="EGF"/>
    <property type="match status" value="6"/>
</dbReference>
<feature type="disulfide bond" evidence="15">
    <location>
        <begin position="579"/>
        <end position="588"/>
    </location>
</feature>
<keyword evidence="10" id="KW-0832">Ubl conjugation</keyword>
<evidence type="ECO:0000256" key="8">
    <source>
        <dbReference type="ARBA" id="ARBA00022737"/>
    </source>
</evidence>
<protein>
    <recommendedName>
        <fullName evidence="17">Delta-like protein</fullName>
    </recommendedName>
</protein>
<feature type="domain" description="EGF-like" evidence="19">
    <location>
        <begin position="553"/>
        <end position="589"/>
    </location>
</feature>
<dbReference type="FunFam" id="2.10.25.10:FF:000109">
    <property type="entry name" value="Notch homolog 4, [Drosophila]"/>
    <property type="match status" value="1"/>
</dbReference>
<keyword evidence="3 17" id="KW-0217">Developmental protein</keyword>
<reference evidence="21" key="1">
    <citation type="submission" date="2023-07" db="EMBL/GenBank/DDBJ databases">
        <title>Chromosome-level genome assembly of Artemia franciscana.</title>
        <authorList>
            <person name="Jo E."/>
        </authorList>
    </citation>
    <scope>NUCLEOTIDE SEQUENCE</scope>
    <source>
        <tissue evidence="21">Whole body</tissue>
    </source>
</reference>
<comment type="caution">
    <text evidence="15">Lacks conserved residue(s) required for the propagation of feature annotation.</text>
</comment>
<dbReference type="PRINTS" id="PR00010">
    <property type="entry name" value="EGFBLOOD"/>
</dbReference>
<feature type="disulfide bond" evidence="15">
    <location>
        <begin position="541"/>
        <end position="550"/>
    </location>
</feature>
<dbReference type="FunFam" id="2.10.25.10:FF:000230">
    <property type="entry name" value="Delta-like protein"/>
    <property type="match status" value="2"/>
</dbReference>
<dbReference type="GO" id="GO:0005886">
    <property type="term" value="C:plasma membrane"/>
    <property type="evidence" value="ECO:0007669"/>
    <property type="project" value="UniProtKB-ARBA"/>
</dbReference>
<accession>A0AA88LCK8</accession>
<dbReference type="GO" id="GO:0016318">
    <property type="term" value="P:ommatidial rotation"/>
    <property type="evidence" value="ECO:0007669"/>
    <property type="project" value="UniProtKB-ARBA"/>
</dbReference>
<feature type="transmembrane region" description="Helical" evidence="18">
    <location>
        <begin position="621"/>
        <end position="645"/>
    </location>
</feature>
<dbReference type="GO" id="GO:0045179">
    <property type="term" value="C:apical cortex"/>
    <property type="evidence" value="ECO:0007669"/>
    <property type="project" value="UniProtKB-ARBA"/>
</dbReference>
<dbReference type="InterPro" id="IPR000742">
    <property type="entry name" value="EGF"/>
</dbReference>